<dbReference type="STRING" id="1291052.FC18_GL000219"/>
<evidence type="ECO:0000256" key="1">
    <source>
        <dbReference type="SAM" id="MobiDB-lite"/>
    </source>
</evidence>
<evidence type="ECO:0000313" key="3">
    <source>
        <dbReference type="Proteomes" id="UP000051679"/>
    </source>
</evidence>
<name>A0A0R1ZHM8_9LACO</name>
<dbReference type="Pfam" id="PF11187">
    <property type="entry name" value="Mbeg1-like"/>
    <property type="match status" value="1"/>
</dbReference>
<dbReference type="AlphaFoldDB" id="A0A0R1ZHM8"/>
<dbReference type="Proteomes" id="UP000051679">
    <property type="component" value="Unassembled WGS sequence"/>
</dbReference>
<accession>A0A0R1ZHM8</accession>
<feature type="region of interest" description="Disordered" evidence="1">
    <location>
        <begin position="385"/>
        <end position="407"/>
    </location>
</feature>
<dbReference type="PATRIC" id="fig|1291052.5.peg.227"/>
<dbReference type="EMBL" id="AYYO01000055">
    <property type="protein sequence ID" value="KRM54417.1"/>
    <property type="molecule type" value="Genomic_DNA"/>
</dbReference>
<dbReference type="Gene3D" id="3.40.50.1820">
    <property type="entry name" value="alpha/beta hydrolase"/>
    <property type="match status" value="1"/>
</dbReference>
<feature type="compositionally biased region" description="Low complexity" evidence="1">
    <location>
        <begin position="385"/>
        <end position="397"/>
    </location>
</feature>
<dbReference type="InterPro" id="IPR024499">
    <property type="entry name" value="Mbeg1-like"/>
</dbReference>
<evidence type="ECO:0000313" key="2">
    <source>
        <dbReference type="EMBL" id="KRM54417.1"/>
    </source>
</evidence>
<sequence length="407" mass="45646">MANMRKSKDGLAEYVRREGNVSFSRRSLNAVDAAIFTQLAYLDYALVPLDVEPTLATLAQTDLLPLMTRGIWMSDLFDELLAELVKSVRFKDVRWQNAVNTADPDAELQFAALTFELTPDEYFVAYRGTQATLLDWKEDFNMTYMHTVPSQKLAVRYLQHRITSFPGKYFVGGHSKGGNLAVYALMRSGMGTQRQVQLAFNFDGPGFKEPVPINVRQKVRKFVPESTIIGLLLEPEQDYRVVQSNAGGINQHNLLTWRVQRRHFAAAEKLRWTARYTQRAIDAWLAELTPTQRKEVLDSFYAVLASSDIDDLNAIGDAFPETAKTVLSQVRATDPAVRKQWESAFGDLLNAMRVAAVRADGPQKVLTGLRNRRAEVIKRLGITPKADAPAKKAAQPALPAPEDEDKA</sequence>
<gene>
    <name evidence="2" type="ORF">FC18_GL000219</name>
</gene>
<reference evidence="2 3" key="1">
    <citation type="journal article" date="2015" name="Genome Announc.">
        <title>Expanding the biotechnology potential of lactobacilli through comparative genomics of 213 strains and associated genera.</title>
        <authorList>
            <person name="Sun Z."/>
            <person name="Harris H.M."/>
            <person name="McCann A."/>
            <person name="Guo C."/>
            <person name="Argimon S."/>
            <person name="Zhang W."/>
            <person name="Yang X."/>
            <person name="Jeffery I.B."/>
            <person name="Cooney J.C."/>
            <person name="Kagawa T.F."/>
            <person name="Liu W."/>
            <person name="Song Y."/>
            <person name="Salvetti E."/>
            <person name="Wrobel A."/>
            <person name="Rasinkangas P."/>
            <person name="Parkhill J."/>
            <person name="Rea M.C."/>
            <person name="O'Sullivan O."/>
            <person name="Ritari J."/>
            <person name="Douillard F.P."/>
            <person name="Paul Ross R."/>
            <person name="Yang R."/>
            <person name="Briner A.E."/>
            <person name="Felis G.E."/>
            <person name="de Vos W.M."/>
            <person name="Barrangou R."/>
            <person name="Klaenhammer T.R."/>
            <person name="Caufield P.W."/>
            <person name="Cui Y."/>
            <person name="Zhang H."/>
            <person name="O'Toole P.W."/>
        </authorList>
    </citation>
    <scope>NUCLEOTIDE SEQUENCE [LARGE SCALE GENOMIC DNA]</scope>
    <source>
        <strain evidence="2 3">DSM 20505</strain>
    </source>
</reference>
<keyword evidence="3" id="KW-1185">Reference proteome</keyword>
<dbReference type="SUPFAM" id="SSF53474">
    <property type="entry name" value="alpha/beta-Hydrolases"/>
    <property type="match status" value="1"/>
</dbReference>
<protein>
    <recommendedName>
        <fullName evidence="4">DUF2974 domain-containing protein</fullName>
    </recommendedName>
</protein>
<dbReference type="InterPro" id="IPR029058">
    <property type="entry name" value="AB_hydrolase_fold"/>
</dbReference>
<evidence type="ECO:0008006" key="4">
    <source>
        <dbReference type="Google" id="ProtNLM"/>
    </source>
</evidence>
<organism evidence="2 3">
    <name type="scientific">Lacticaseibacillus sharpeae JCM 1186 = DSM 20505</name>
    <dbReference type="NCBI Taxonomy" id="1291052"/>
    <lineage>
        <taxon>Bacteria</taxon>
        <taxon>Bacillati</taxon>
        <taxon>Bacillota</taxon>
        <taxon>Bacilli</taxon>
        <taxon>Lactobacillales</taxon>
        <taxon>Lactobacillaceae</taxon>
        <taxon>Lacticaseibacillus</taxon>
    </lineage>
</organism>
<proteinExistence type="predicted"/>
<comment type="caution">
    <text evidence="2">The sequence shown here is derived from an EMBL/GenBank/DDBJ whole genome shotgun (WGS) entry which is preliminary data.</text>
</comment>